<feature type="transmembrane region" description="Helical" evidence="7">
    <location>
        <begin position="139"/>
        <end position="156"/>
    </location>
</feature>
<feature type="transmembrane region" description="Helical" evidence="7">
    <location>
        <begin position="82"/>
        <end position="101"/>
    </location>
</feature>
<keyword evidence="4 7" id="KW-0812">Transmembrane</keyword>
<evidence type="ECO:0000256" key="8">
    <source>
        <dbReference type="SAM" id="MobiDB-lite"/>
    </source>
</evidence>
<keyword evidence="3" id="KW-1003">Cell membrane</keyword>
<keyword evidence="7" id="KW-0997">Cell inner membrane</keyword>
<name>A0ABY7YV30_9HYPH</name>
<dbReference type="InterPro" id="IPR049177">
    <property type="entry name" value="MgtC_SapB_SrpB_YhiD_N"/>
</dbReference>
<accession>A0ABY7YV30</accession>
<dbReference type="Proteomes" id="UP001222118">
    <property type="component" value="Chromosome"/>
</dbReference>
<comment type="subcellular location">
    <subcellularLocation>
        <location evidence="7">Cell inner membrane</location>
        <topology evidence="7">Multi-pass membrane protein</topology>
    </subcellularLocation>
    <subcellularLocation>
        <location evidence="1">Cell membrane</location>
        <topology evidence="1">Multi-pass membrane protein</topology>
    </subcellularLocation>
</comment>
<dbReference type="PANTHER" id="PTHR33778:SF1">
    <property type="entry name" value="MAGNESIUM TRANSPORTER YHID-RELATED"/>
    <property type="match status" value="1"/>
</dbReference>
<gene>
    <name evidence="10" type="ORF">PSQ90_12190</name>
</gene>
<feature type="transmembrane region" description="Helical" evidence="7">
    <location>
        <begin position="48"/>
        <end position="70"/>
    </location>
</feature>
<dbReference type="PRINTS" id="PR01837">
    <property type="entry name" value="MGTCSAPBPROT"/>
</dbReference>
<comment type="similarity">
    <text evidence="2 7">Belongs to the MgtC/SapB family.</text>
</comment>
<dbReference type="RefSeq" id="WP_282210566.1">
    <property type="nucleotide sequence ID" value="NZ_CP118247.1"/>
</dbReference>
<keyword evidence="5 7" id="KW-1133">Transmembrane helix</keyword>
<reference evidence="10 11" key="1">
    <citation type="submission" date="2023-02" db="EMBL/GenBank/DDBJ databases">
        <title>Devosia chondri sp. nov., isolated from the phycosphere of marine algae.</title>
        <authorList>
            <person name="Kim J.M."/>
            <person name="Lee J.K."/>
            <person name="Choi B.J."/>
            <person name="Bayburt H."/>
            <person name="Jeon C.O."/>
        </authorList>
    </citation>
    <scope>NUCLEOTIDE SEQUENCE [LARGE SCALE GENOMIC DNA]</scope>
    <source>
        <strain evidence="10 11">G2-5</strain>
    </source>
</reference>
<dbReference type="Pfam" id="PF02308">
    <property type="entry name" value="MgtC"/>
    <property type="match status" value="1"/>
</dbReference>
<feature type="domain" description="MgtC/SapB/SrpB/YhiD N-terminal" evidence="9">
    <location>
        <begin position="23"/>
        <end position="151"/>
    </location>
</feature>
<feature type="transmembrane region" description="Helical" evidence="7">
    <location>
        <begin position="12"/>
        <end position="36"/>
    </location>
</feature>
<keyword evidence="6 7" id="KW-0472">Membrane</keyword>
<evidence type="ECO:0000256" key="6">
    <source>
        <dbReference type="ARBA" id="ARBA00023136"/>
    </source>
</evidence>
<feature type="transmembrane region" description="Helical" evidence="7">
    <location>
        <begin position="113"/>
        <end position="133"/>
    </location>
</feature>
<protein>
    <recommendedName>
        <fullName evidence="7">Protein MgtC</fullName>
    </recommendedName>
</protein>
<evidence type="ECO:0000313" key="10">
    <source>
        <dbReference type="EMBL" id="WDR05047.1"/>
    </source>
</evidence>
<feature type="region of interest" description="Disordered" evidence="8">
    <location>
        <begin position="159"/>
        <end position="191"/>
    </location>
</feature>
<evidence type="ECO:0000259" key="9">
    <source>
        <dbReference type="Pfam" id="PF02308"/>
    </source>
</evidence>
<evidence type="ECO:0000256" key="1">
    <source>
        <dbReference type="ARBA" id="ARBA00004651"/>
    </source>
</evidence>
<keyword evidence="11" id="KW-1185">Reference proteome</keyword>
<dbReference type="PANTHER" id="PTHR33778">
    <property type="entry name" value="PROTEIN MGTC"/>
    <property type="match status" value="1"/>
</dbReference>
<dbReference type="InterPro" id="IPR003416">
    <property type="entry name" value="MgtC/SapB/SrpB/YhiD_fam"/>
</dbReference>
<dbReference type="EMBL" id="CP118247">
    <property type="protein sequence ID" value="WDR05047.1"/>
    <property type="molecule type" value="Genomic_DNA"/>
</dbReference>
<evidence type="ECO:0000256" key="5">
    <source>
        <dbReference type="ARBA" id="ARBA00022989"/>
    </source>
</evidence>
<evidence type="ECO:0000256" key="4">
    <source>
        <dbReference type="ARBA" id="ARBA00022692"/>
    </source>
</evidence>
<organism evidence="10 11">
    <name type="scientific">Devosia rhodophyticola</name>
    <dbReference type="NCBI Taxonomy" id="3026423"/>
    <lineage>
        <taxon>Bacteria</taxon>
        <taxon>Pseudomonadati</taxon>
        <taxon>Pseudomonadota</taxon>
        <taxon>Alphaproteobacteria</taxon>
        <taxon>Hyphomicrobiales</taxon>
        <taxon>Devosiaceae</taxon>
        <taxon>Devosia</taxon>
    </lineage>
</organism>
<proteinExistence type="inferred from homology"/>
<evidence type="ECO:0000256" key="2">
    <source>
        <dbReference type="ARBA" id="ARBA00009298"/>
    </source>
</evidence>
<evidence type="ECO:0000313" key="11">
    <source>
        <dbReference type="Proteomes" id="UP001222118"/>
    </source>
</evidence>
<sequence>MDFGNSFGLVESYLPLHIVLIRLLIAAVLGGVIGIEREVHTAEAGLRTHILVAVAAALFTILTFEIFHTISENGEMPRADPIRAIEAVTAGIAFLGAGAIFRRGAGVQGLTTGAGMWLAGAVGVACALGYYLISLVVSMFAIVVLAALRALAHGVIRREGKDSEQAEGDGNASKIESPAKGRGRRPVGQAR</sequence>
<evidence type="ECO:0000256" key="3">
    <source>
        <dbReference type="ARBA" id="ARBA00022475"/>
    </source>
</evidence>
<evidence type="ECO:0000256" key="7">
    <source>
        <dbReference type="RuleBase" id="RU365041"/>
    </source>
</evidence>